<keyword evidence="11" id="KW-0342">GTP-binding</keyword>
<sequence length="190" mass="21003">MRLKEAFPAAGIQTTAVFWPAKLQESGKALFFKFSFWDCGEAVLKKFDHILPSCLEKADGVLLVFSFTDRASFEDLPLQISRLAAEGPKAAPVIMAVGTKYPFWLLFDQFAHTDVTEQDVADFRRTWGLPVLRVKSVGARRTLDGRAALLEMAPFLNGLAERLWRRDQVAAGLLPAQPALPGAPHAAHPE</sequence>
<comment type="caution">
    <text evidence="15">The sequence shown here is derived from an EMBL/GenBank/DDBJ whole genome shotgun (WGS) entry which is preliminary data.</text>
</comment>
<keyword evidence="16" id="KW-1185">Reference proteome</keyword>
<dbReference type="PANTHER" id="PTHR14983:SF1">
    <property type="entry name" value="CILIOGENESIS AND PLANAR POLARITY EFFECTOR 2"/>
    <property type="match status" value="1"/>
</dbReference>
<evidence type="ECO:0000256" key="11">
    <source>
        <dbReference type="ARBA" id="ARBA00023134"/>
    </source>
</evidence>
<comment type="subcellular location">
    <subcellularLocation>
        <location evidence="1">Cytoplasm</location>
        <location evidence="1">Cytoskeleton</location>
        <location evidence="1">Cilium basal body</location>
    </subcellularLocation>
</comment>
<keyword evidence="4" id="KW-0813">Transport</keyword>
<evidence type="ECO:0000256" key="10">
    <source>
        <dbReference type="ARBA" id="ARBA00023069"/>
    </source>
</evidence>
<keyword evidence="12" id="KW-0206">Cytoskeleton</keyword>
<organism evidence="15 16">
    <name type="scientific">Phrynosoma platyrhinos</name>
    <name type="common">Desert horned lizard</name>
    <dbReference type="NCBI Taxonomy" id="52577"/>
    <lineage>
        <taxon>Eukaryota</taxon>
        <taxon>Metazoa</taxon>
        <taxon>Chordata</taxon>
        <taxon>Craniata</taxon>
        <taxon>Vertebrata</taxon>
        <taxon>Euteleostomi</taxon>
        <taxon>Lepidosauria</taxon>
        <taxon>Squamata</taxon>
        <taxon>Bifurcata</taxon>
        <taxon>Unidentata</taxon>
        <taxon>Episquamata</taxon>
        <taxon>Toxicofera</taxon>
        <taxon>Iguania</taxon>
        <taxon>Phrynosomatidae</taxon>
        <taxon>Phrynosomatinae</taxon>
        <taxon>Phrynosoma</taxon>
    </lineage>
</organism>
<keyword evidence="6" id="KW-0963">Cytoplasm</keyword>
<evidence type="ECO:0000256" key="13">
    <source>
        <dbReference type="ARBA" id="ARBA00023273"/>
    </source>
</evidence>
<keyword evidence="10" id="KW-0969">Cilium</keyword>
<keyword evidence="8" id="KW-0970">Cilium biogenesis/degradation</keyword>
<dbReference type="InterPro" id="IPR001806">
    <property type="entry name" value="Small_GTPase"/>
</dbReference>
<proteinExistence type="inferred from homology"/>
<protein>
    <recommendedName>
        <fullName evidence="3">Ciliogenesis and planar polarity effector 2</fullName>
    </recommendedName>
    <alternativeName>
        <fullName evidence="14">REM2- and Rab-like small GTPase 1</fullName>
    </alternativeName>
</protein>
<comment type="similarity">
    <text evidence="2">Belongs to the small GTPase superfamily. Rab family.</text>
</comment>
<dbReference type="SUPFAM" id="SSF52540">
    <property type="entry name" value="P-loop containing nucleoside triphosphate hydrolases"/>
    <property type="match status" value="1"/>
</dbReference>
<evidence type="ECO:0000256" key="5">
    <source>
        <dbReference type="ARBA" id="ARBA00022483"/>
    </source>
</evidence>
<dbReference type="InterPro" id="IPR027417">
    <property type="entry name" value="P-loop_NTPase"/>
</dbReference>
<evidence type="ECO:0000256" key="6">
    <source>
        <dbReference type="ARBA" id="ARBA00022490"/>
    </source>
</evidence>
<evidence type="ECO:0000256" key="14">
    <source>
        <dbReference type="ARBA" id="ARBA00030243"/>
    </source>
</evidence>
<keyword evidence="7" id="KW-0547">Nucleotide-binding</keyword>
<keyword evidence="9" id="KW-0653">Protein transport</keyword>
<evidence type="ECO:0000256" key="7">
    <source>
        <dbReference type="ARBA" id="ARBA00022741"/>
    </source>
</evidence>
<dbReference type="Proteomes" id="UP000826234">
    <property type="component" value="Unassembled WGS sequence"/>
</dbReference>
<evidence type="ECO:0000256" key="1">
    <source>
        <dbReference type="ARBA" id="ARBA00004120"/>
    </source>
</evidence>
<evidence type="ECO:0000256" key="9">
    <source>
        <dbReference type="ARBA" id="ARBA00022927"/>
    </source>
</evidence>
<evidence type="ECO:0000313" key="16">
    <source>
        <dbReference type="Proteomes" id="UP000826234"/>
    </source>
</evidence>
<evidence type="ECO:0000256" key="4">
    <source>
        <dbReference type="ARBA" id="ARBA00022448"/>
    </source>
</evidence>
<keyword evidence="5" id="KW-0268">Exocytosis</keyword>
<dbReference type="PANTHER" id="PTHR14983">
    <property type="entry name" value="CILIOGENESIS AND PLANAR POLARITY EFFECTOR 2"/>
    <property type="match status" value="1"/>
</dbReference>
<evidence type="ECO:0000256" key="2">
    <source>
        <dbReference type="ARBA" id="ARBA00006270"/>
    </source>
</evidence>
<accession>A0ABQ7SQ06</accession>
<evidence type="ECO:0000313" key="15">
    <source>
        <dbReference type="EMBL" id="KAH0619386.1"/>
    </source>
</evidence>
<gene>
    <name evidence="15" type="ORF">JD844_025947</name>
</gene>
<name>A0ABQ7SQ06_PHRPL</name>
<dbReference type="Pfam" id="PF00071">
    <property type="entry name" value="Ras"/>
    <property type="match status" value="1"/>
</dbReference>
<evidence type="ECO:0000256" key="8">
    <source>
        <dbReference type="ARBA" id="ARBA00022794"/>
    </source>
</evidence>
<reference evidence="15 16" key="1">
    <citation type="journal article" date="2022" name="Gigascience">
        <title>A chromosome-level genome assembly and annotation of the desert horned lizard, Phrynosoma platyrhinos, provides insight into chromosomal rearrangements among reptiles.</title>
        <authorList>
            <person name="Koochekian N."/>
            <person name="Ascanio A."/>
            <person name="Farleigh K."/>
            <person name="Card D.C."/>
            <person name="Schield D.R."/>
            <person name="Castoe T.A."/>
            <person name="Jezkova T."/>
        </authorList>
    </citation>
    <scope>NUCLEOTIDE SEQUENCE [LARGE SCALE GENOMIC DNA]</scope>
    <source>
        <strain evidence="15">NK-2021</strain>
    </source>
</reference>
<dbReference type="Gene3D" id="3.40.50.300">
    <property type="entry name" value="P-loop containing nucleotide triphosphate hydrolases"/>
    <property type="match status" value="1"/>
</dbReference>
<dbReference type="InterPro" id="IPR039677">
    <property type="entry name" value="RSG1"/>
</dbReference>
<dbReference type="EMBL" id="JAIPUX010004554">
    <property type="protein sequence ID" value="KAH0619386.1"/>
    <property type="molecule type" value="Genomic_DNA"/>
</dbReference>
<evidence type="ECO:0000256" key="3">
    <source>
        <dbReference type="ARBA" id="ARBA00021423"/>
    </source>
</evidence>
<keyword evidence="13" id="KW-0966">Cell projection</keyword>
<evidence type="ECO:0000256" key="12">
    <source>
        <dbReference type="ARBA" id="ARBA00023212"/>
    </source>
</evidence>